<name>A0ABV9C731_9GAMM</name>
<keyword evidence="1" id="KW-0472">Membrane</keyword>
<dbReference type="Proteomes" id="UP001595961">
    <property type="component" value="Unassembled WGS sequence"/>
</dbReference>
<reference evidence="4" key="1">
    <citation type="journal article" date="2019" name="Int. J. Syst. Evol. Microbiol.">
        <title>The Global Catalogue of Microorganisms (GCM) 10K type strain sequencing project: providing services to taxonomists for standard genome sequencing and annotation.</title>
        <authorList>
            <consortium name="The Broad Institute Genomics Platform"/>
            <consortium name="The Broad Institute Genome Sequencing Center for Infectious Disease"/>
            <person name="Wu L."/>
            <person name="Ma J."/>
        </authorList>
    </citation>
    <scope>NUCLEOTIDE SEQUENCE [LARGE SCALE GENOMIC DNA]</scope>
    <source>
        <strain evidence="4">CCM 4481</strain>
    </source>
</reference>
<dbReference type="GO" id="GO:0061542">
    <property type="term" value="F:3-demethylubiquinol 3-O-methyltransferase activity"/>
    <property type="evidence" value="ECO:0007669"/>
    <property type="project" value="UniProtKB-EC"/>
</dbReference>
<feature type="domain" description="Methyltransferase type 11" evidence="2">
    <location>
        <begin position="49"/>
        <end position="142"/>
    </location>
</feature>
<gene>
    <name evidence="3" type="ORF">ACFO5W_17690</name>
</gene>
<evidence type="ECO:0000313" key="3">
    <source>
        <dbReference type="EMBL" id="MFC4528480.1"/>
    </source>
</evidence>
<dbReference type="EMBL" id="JBHSGA010000020">
    <property type="protein sequence ID" value="MFC4528480.1"/>
    <property type="molecule type" value="Genomic_DNA"/>
</dbReference>
<organism evidence="3 4">
    <name type="scientific">Dyella halodurans</name>
    <dbReference type="NCBI Taxonomy" id="1920171"/>
    <lineage>
        <taxon>Bacteria</taxon>
        <taxon>Pseudomonadati</taxon>
        <taxon>Pseudomonadota</taxon>
        <taxon>Gammaproteobacteria</taxon>
        <taxon>Lysobacterales</taxon>
        <taxon>Rhodanobacteraceae</taxon>
        <taxon>Dyella</taxon>
    </lineage>
</organism>
<dbReference type="EC" id="2.1.1.222" evidence="3"/>
<protein>
    <submittedName>
        <fullName evidence="3">Class I SAM-dependent methyltransferase</fullName>
        <ecNumber evidence="3">2.1.1.222</ecNumber>
        <ecNumber evidence="3">2.1.1.64</ecNumber>
    </submittedName>
</protein>
<accession>A0ABV9C731</accession>
<keyword evidence="3" id="KW-0489">Methyltransferase</keyword>
<dbReference type="EC" id="2.1.1.64" evidence="3"/>
<comment type="caution">
    <text evidence="3">The sequence shown here is derived from an EMBL/GenBank/DDBJ whole genome shotgun (WGS) entry which is preliminary data.</text>
</comment>
<proteinExistence type="predicted"/>
<feature type="transmembrane region" description="Helical" evidence="1">
    <location>
        <begin position="227"/>
        <end position="246"/>
    </location>
</feature>
<dbReference type="Gene3D" id="3.40.50.150">
    <property type="entry name" value="Vaccinia Virus protein VP39"/>
    <property type="match status" value="1"/>
</dbReference>
<keyword evidence="3" id="KW-0808">Transferase</keyword>
<dbReference type="SUPFAM" id="SSF53335">
    <property type="entry name" value="S-adenosyl-L-methionine-dependent methyltransferases"/>
    <property type="match status" value="1"/>
</dbReference>
<keyword evidence="4" id="KW-1185">Reference proteome</keyword>
<dbReference type="PANTHER" id="PTHR43861">
    <property type="entry name" value="TRANS-ACONITATE 2-METHYLTRANSFERASE-RELATED"/>
    <property type="match status" value="1"/>
</dbReference>
<dbReference type="GO" id="GO:0032259">
    <property type="term" value="P:methylation"/>
    <property type="evidence" value="ECO:0007669"/>
    <property type="project" value="UniProtKB-KW"/>
</dbReference>
<dbReference type="GO" id="GO:0102208">
    <property type="term" value="F:2-polyprenyl-6-hydroxyphenol methylase activity"/>
    <property type="evidence" value="ECO:0007669"/>
    <property type="project" value="UniProtKB-EC"/>
</dbReference>
<keyword evidence="1" id="KW-0812">Transmembrane</keyword>
<dbReference type="Pfam" id="PF08241">
    <property type="entry name" value="Methyltransf_11"/>
    <property type="match status" value="1"/>
</dbReference>
<dbReference type="InterPro" id="IPR029063">
    <property type="entry name" value="SAM-dependent_MTases_sf"/>
</dbReference>
<dbReference type="InterPro" id="IPR013216">
    <property type="entry name" value="Methyltransf_11"/>
</dbReference>
<evidence type="ECO:0000313" key="4">
    <source>
        <dbReference type="Proteomes" id="UP001595961"/>
    </source>
</evidence>
<evidence type="ECO:0000259" key="2">
    <source>
        <dbReference type="Pfam" id="PF08241"/>
    </source>
</evidence>
<dbReference type="RefSeq" id="WP_266148190.1">
    <property type="nucleotide sequence ID" value="NZ_CP064028.1"/>
</dbReference>
<keyword evidence="1" id="KW-1133">Transmembrane helix</keyword>
<evidence type="ECO:0000256" key="1">
    <source>
        <dbReference type="SAM" id="Phobius"/>
    </source>
</evidence>
<sequence length="251" mass="28702">MTQREYQHGFSIGNPAMHALEGRQRKAITMLAVLEDALGPEKLAKARVLNVGCSTGIIDEVLSSRAREVTGIDIDVHAITLAAQRCSKPNTTFKVGDAMALDFPDASMDVVICSQVYEHVPNPAKMMDEIYRVLATGGVCYFAATNRLCVMEQHYKLPFLSIIPVSWAHRYLRLLGRGRFYHERHFTLSGLRKLTERFLVDDYTAKIVDDPDRFRARYMIKSRLKVIAGRIFVQVAYWCFPGYIWILRKRR</sequence>
<dbReference type="CDD" id="cd02440">
    <property type="entry name" value="AdoMet_MTases"/>
    <property type="match status" value="1"/>
</dbReference>